<protein>
    <submittedName>
        <fullName evidence="1">Uncharacterized protein</fullName>
    </submittedName>
</protein>
<sequence length="89" mass="9986">MCYPTNFILELFLPSSYLTNPFQTNSILHDINTTQFPALTASLRNIEVQSELVSTLFKASSQASESSDFQQIPLFNLDDQGAVQNQHMS</sequence>
<accession>A0ACC2T6X3</accession>
<proteinExistence type="predicted"/>
<gene>
    <name evidence="1" type="ORF">DSO57_1009170</name>
</gene>
<keyword evidence="2" id="KW-1185">Reference proteome</keyword>
<reference evidence="1" key="1">
    <citation type="submission" date="2022-04" db="EMBL/GenBank/DDBJ databases">
        <title>Genome of the entomopathogenic fungus Entomophthora muscae.</title>
        <authorList>
            <person name="Elya C."/>
            <person name="Lovett B.R."/>
            <person name="Lee E."/>
            <person name="Macias A.M."/>
            <person name="Hajek A.E."/>
            <person name="De Bivort B.L."/>
            <person name="Kasson M.T."/>
            <person name="De Fine Licht H.H."/>
            <person name="Stajich J.E."/>
        </authorList>
    </citation>
    <scope>NUCLEOTIDE SEQUENCE</scope>
    <source>
        <strain evidence="1">Berkeley</strain>
    </source>
</reference>
<dbReference type="Proteomes" id="UP001165960">
    <property type="component" value="Unassembled WGS sequence"/>
</dbReference>
<organism evidence="1 2">
    <name type="scientific">Entomophthora muscae</name>
    <dbReference type="NCBI Taxonomy" id="34485"/>
    <lineage>
        <taxon>Eukaryota</taxon>
        <taxon>Fungi</taxon>
        <taxon>Fungi incertae sedis</taxon>
        <taxon>Zoopagomycota</taxon>
        <taxon>Entomophthoromycotina</taxon>
        <taxon>Entomophthoromycetes</taxon>
        <taxon>Entomophthorales</taxon>
        <taxon>Entomophthoraceae</taxon>
        <taxon>Entomophthora</taxon>
    </lineage>
</organism>
<dbReference type="EMBL" id="QTSX02003579">
    <property type="protein sequence ID" value="KAJ9070327.1"/>
    <property type="molecule type" value="Genomic_DNA"/>
</dbReference>
<evidence type="ECO:0000313" key="2">
    <source>
        <dbReference type="Proteomes" id="UP001165960"/>
    </source>
</evidence>
<comment type="caution">
    <text evidence="1">The sequence shown here is derived from an EMBL/GenBank/DDBJ whole genome shotgun (WGS) entry which is preliminary data.</text>
</comment>
<name>A0ACC2T6X3_9FUNG</name>
<evidence type="ECO:0000313" key="1">
    <source>
        <dbReference type="EMBL" id="KAJ9070327.1"/>
    </source>
</evidence>